<dbReference type="EMBL" id="BSTI01000006">
    <property type="protein sequence ID" value="GLY66813.1"/>
    <property type="molecule type" value="Genomic_DNA"/>
</dbReference>
<name>A0A9W6R006_9PSEU</name>
<proteinExistence type="predicted"/>
<organism evidence="1 2">
    <name type="scientific">Amycolatopsis taiwanensis</name>
    <dbReference type="NCBI Taxonomy" id="342230"/>
    <lineage>
        <taxon>Bacteria</taxon>
        <taxon>Bacillati</taxon>
        <taxon>Actinomycetota</taxon>
        <taxon>Actinomycetes</taxon>
        <taxon>Pseudonocardiales</taxon>
        <taxon>Pseudonocardiaceae</taxon>
        <taxon>Amycolatopsis</taxon>
    </lineage>
</organism>
<accession>A0A9W6R006</accession>
<dbReference type="AlphaFoldDB" id="A0A9W6R006"/>
<gene>
    <name evidence="1" type="ORF">Atai01_34320</name>
</gene>
<keyword evidence="2" id="KW-1185">Reference proteome</keyword>
<sequence>MAGCGTDDTSQSGATVTPALADGVNTRCGQYLKPETVAAALGANTFADVNGQIENGAGSCLINISVTEVGYGPDSPRHSVAKVSLEILDFHDPSHGREPCDDASAHGATEAFTGPDGACGLYWEKPPEAFLVGGRVSAYIDEGGRMITVRIDGVDPTTVNQDRDHAFQLLADARAKASQR</sequence>
<comment type="caution">
    <text evidence="1">The sequence shown here is derived from an EMBL/GenBank/DDBJ whole genome shotgun (WGS) entry which is preliminary data.</text>
</comment>
<evidence type="ECO:0008006" key="3">
    <source>
        <dbReference type="Google" id="ProtNLM"/>
    </source>
</evidence>
<dbReference type="Proteomes" id="UP001165136">
    <property type="component" value="Unassembled WGS sequence"/>
</dbReference>
<reference evidence="1" key="1">
    <citation type="submission" date="2023-03" db="EMBL/GenBank/DDBJ databases">
        <title>Amycolatopsis taiwanensis NBRC 103393.</title>
        <authorList>
            <person name="Ichikawa N."/>
            <person name="Sato H."/>
            <person name="Tonouchi N."/>
        </authorList>
    </citation>
    <scope>NUCLEOTIDE SEQUENCE</scope>
    <source>
        <strain evidence="1">NBRC 103393</strain>
    </source>
</reference>
<evidence type="ECO:0000313" key="1">
    <source>
        <dbReference type="EMBL" id="GLY66813.1"/>
    </source>
</evidence>
<protein>
    <recommendedName>
        <fullName evidence="3">DUF3558 domain-containing protein</fullName>
    </recommendedName>
</protein>
<evidence type="ECO:0000313" key="2">
    <source>
        <dbReference type="Proteomes" id="UP001165136"/>
    </source>
</evidence>